<feature type="compositionally biased region" description="Basic and acidic residues" evidence="1">
    <location>
        <begin position="312"/>
        <end position="337"/>
    </location>
</feature>
<protein>
    <recommendedName>
        <fullName evidence="2">Zona occludens toxin N-terminal domain-containing protein</fullName>
    </recommendedName>
</protein>
<dbReference type="InterPro" id="IPR008900">
    <property type="entry name" value="Zot_N"/>
</dbReference>
<accession>A0A3S0PEH7</accession>
<proteinExistence type="predicted"/>
<dbReference type="AlphaFoldDB" id="A0A3S0PEH7"/>
<dbReference type="InterPro" id="IPR027417">
    <property type="entry name" value="P-loop_NTPase"/>
</dbReference>
<dbReference type="RefSeq" id="WP_126672315.1">
    <property type="nucleotide sequence ID" value="NZ_RYZR01000002.1"/>
</dbReference>
<dbReference type="OrthoDB" id="8809170at2"/>
<sequence length="379" mass="41412">MIITLFSGLPGAGKTAQLVAELVRFREREPDTPRFAYGINGLDPSVATVLTLEELRNWKSLPAGSVVAVDECQKVGLMPKDNGKPEAWVRDLAEVRHFGIRFWLTTQDPKNVSTFVRGLIGCHVLFVRKFRTIVVQSYTWGRCIEDPYVRREQADATVAVATLPKSVFSLYKSSELHTVKAKIPLRFYAIPVLAIAIAACCFLVPHMIHKSTVAKSSPAPATASSVSVADAALRQKDYEKWSKPRVPGLPWTAPMFDKLEVKAQPRLYCIADEDGGCRCETEQGTSYDVPLKTCRSMVANGVYNPFAAPPAEADHQSQEGDARTADREQAPPDRGQRGDVAVSSDIPSSGGWKDSPVHAAYTPPELMPKEGPVSSGTGM</sequence>
<evidence type="ECO:0000259" key="2">
    <source>
        <dbReference type="Pfam" id="PF05707"/>
    </source>
</evidence>
<name>A0A3S0PEH7_9GAMM</name>
<gene>
    <name evidence="3" type="ORF">EKH79_03120</name>
</gene>
<evidence type="ECO:0000313" key="3">
    <source>
        <dbReference type="EMBL" id="RUL66816.1"/>
    </source>
</evidence>
<feature type="domain" description="Zona occludens toxin N-terminal" evidence="2">
    <location>
        <begin position="39"/>
        <end position="174"/>
    </location>
</feature>
<dbReference type="Gene3D" id="3.40.50.300">
    <property type="entry name" value="P-loop containing nucleotide triphosphate hydrolases"/>
    <property type="match status" value="1"/>
</dbReference>
<evidence type="ECO:0000256" key="1">
    <source>
        <dbReference type="SAM" id="MobiDB-lite"/>
    </source>
</evidence>
<evidence type="ECO:0000313" key="4">
    <source>
        <dbReference type="Proteomes" id="UP000267077"/>
    </source>
</evidence>
<keyword evidence="4" id="KW-1185">Reference proteome</keyword>
<dbReference type="Pfam" id="PF05707">
    <property type="entry name" value="Zot"/>
    <property type="match status" value="1"/>
</dbReference>
<organism evidence="3 4">
    <name type="scientific">Dyella dinghuensis</name>
    <dbReference type="NCBI Taxonomy" id="1920169"/>
    <lineage>
        <taxon>Bacteria</taxon>
        <taxon>Pseudomonadati</taxon>
        <taxon>Pseudomonadota</taxon>
        <taxon>Gammaproteobacteria</taxon>
        <taxon>Lysobacterales</taxon>
        <taxon>Rhodanobacteraceae</taxon>
        <taxon>Dyella</taxon>
    </lineage>
</organism>
<reference evidence="3 4" key="1">
    <citation type="submission" date="2018-12" db="EMBL/GenBank/DDBJ databases">
        <title>Dyella dinghuensis sp. nov. DHOA06 and Dyella choica sp. nov. 4M-K27, isolated from forest soil.</title>
        <authorList>
            <person name="Qiu L.-H."/>
            <person name="Gao Z.-H."/>
        </authorList>
    </citation>
    <scope>NUCLEOTIDE SEQUENCE [LARGE SCALE GENOMIC DNA]</scope>
    <source>
        <strain evidence="3 4">DHOA06</strain>
    </source>
</reference>
<dbReference type="EMBL" id="RYZR01000002">
    <property type="protein sequence ID" value="RUL66816.1"/>
    <property type="molecule type" value="Genomic_DNA"/>
</dbReference>
<feature type="region of interest" description="Disordered" evidence="1">
    <location>
        <begin position="305"/>
        <end position="379"/>
    </location>
</feature>
<dbReference type="Proteomes" id="UP000267077">
    <property type="component" value="Unassembled WGS sequence"/>
</dbReference>
<comment type="caution">
    <text evidence="3">The sequence shown here is derived from an EMBL/GenBank/DDBJ whole genome shotgun (WGS) entry which is preliminary data.</text>
</comment>